<evidence type="ECO:0008006" key="3">
    <source>
        <dbReference type="Google" id="ProtNLM"/>
    </source>
</evidence>
<reference evidence="1 2" key="1">
    <citation type="journal article" date="2014" name="Int. J. Syst. Evol. Microbiol.">
        <title>Complete genome sequence of Corynebacterium casei LMG S-19264T (=DSM 44701T), isolated from a smear-ripened cheese.</title>
        <authorList>
            <consortium name="US DOE Joint Genome Institute (JGI-PGF)"/>
            <person name="Walter F."/>
            <person name="Albersmeier A."/>
            <person name="Kalinowski J."/>
            <person name="Ruckert C."/>
        </authorList>
    </citation>
    <scope>NUCLEOTIDE SEQUENCE [LARGE SCALE GENOMIC DNA]</scope>
    <source>
        <strain evidence="1 2">CGMCC 4.7206</strain>
    </source>
</reference>
<dbReference type="Proteomes" id="UP000597989">
    <property type="component" value="Unassembled WGS sequence"/>
</dbReference>
<accession>A0A917JNC8</accession>
<protein>
    <recommendedName>
        <fullName evidence="3">Excreted virulence factor EspC (Type VII ESX diderm)</fullName>
    </recommendedName>
</protein>
<organism evidence="1 2">
    <name type="scientific">Saccharopolyspora thermophila</name>
    <dbReference type="NCBI Taxonomy" id="89367"/>
    <lineage>
        <taxon>Bacteria</taxon>
        <taxon>Bacillati</taxon>
        <taxon>Actinomycetota</taxon>
        <taxon>Actinomycetes</taxon>
        <taxon>Pseudonocardiales</taxon>
        <taxon>Pseudonocardiaceae</taxon>
        <taxon>Saccharopolyspora</taxon>
    </lineage>
</organism>
<proteinExistence type="predicted"/>
<sequence length="108" mass="11671">MTDGFRVDLPALTRASEGVNKTVESVLRQPVSDIDCPAEAFGHGRLATTVAEFCERWDEGVSNLADDGAEIAARLAQCVEVYRRTDEAVHAHFNGIVQRATGEDPAAQ</sequence>
<dbReference type="EMBL" id="BMMT01000002">
    <property type="protein sequence ID" value="GGI76788.1"/>
    <property type="molecule type" value="Genomic_DNA"/>
</dbReference>
<evidence type="ECO:0000313" key="1">
    <source>
        <dbReference type="EMBL" id="GGI76788.1"/>
    </source>
</evidence>
<evidence type="ECO:0000313" key="2">
    <source>
        <dbReference type="Proteomes" id="UP000597989"/>
    </source>
</evidence>
<gene>
    <name evidence="1" type="ORF">GCM10011581_12380</name>
</gene>
<comment type="caution">
    <text evidence="1">The sequence shown here is derived from an EMBL/GenBank/DDBJ whole genome shotgun (WGS) entry which is preliminary data.</text>
</comment>
<name>A0A917JNC8_9PSEU</name>
<dbReference type="AlphaFoldDB" id="A0A917JNC8"/>